<comment type="caution">
    <text evidence="1">The sequence shown here is derived from an EMBL/GenBank/DDBJ whole genome shotgun (WGS) entry which is preliminary data.</text>
</comment>
<reference evidence="1" key="1">
    <citation type="journal article" date="2014" name="Front. Microbiol.">
        <title>High frequency of phylogenetically diverse reductive dehalogenase-homologous genes in deep subseafloor sedimentary metagenomes.</title>
        <authorList>
            <person name="Kawai M."/>
            <person name="Futagami T."/>
            <person name="Toyoda A."/>
            <person name="Takaki Y."/>
            <person name="Nishi S."/>
            <person name="Hori S."/>
            <person name="Arai W."/>
            <person name="Tsubouchi T."/>
            <person name="Morono Y."/>
            <person name="Uchiyama I."/>
            <person name="Ito T."/>
            <person name="Fujiyama A."/>
            <person name="Inagaki F."/>
            <person name="Takami H."/>
        </authorList>
    </citation>
    <scope>NUCLEOTIDE SEQUENCE</scope>
    <source>
        <strain evidence="1">Expedition CK06-06</strain>
    </source>
</reference>
<dbReference type="GO" id="GO:0015774">
    <property type="term" value="P:polysaccharide transport"/>
    <property type="evidence" value="ECO:0007669"/>
    <property type="project" value="InterPro"/>
</dbReference>
<dbReference type="AlphaFoldDB" id="X1BZR0"/>
<evidence type="ECO:0000313" key="1">
    <source>
        <dbReference type="EMBL" id="GAG86592.1"/>
    </source>
</evidence>
<sequence>FLNNLYVRAKDLRFLHYAFFPLHSEPEVTLNVYSKSHLNQIEAIRLFSHNLPVGLKLVVKEHPWSIGKRPLSYYRKLLDIPNVMIAHPSLKSRELISNSRLITVISGSIGFEALMLKKPVVVLGRAPFNFLPKSMIRHADSPGRLGNDIRDLLERYEYNEEALLSYISAVIKESVPVDFYSKLLGRKGTYSPTPAKRDREAQESERIKHINLLARYIVRRLDEIKSQ</sequence>
<feature type="non-terminal residue" evidence="1">
    <location>
        <position position="1"/>
    </location>
</feature>
<dbReference type="SUPFAM" id="SSF53756">
    <property type="entry name" value="UDP-Glycosyltransferase/glycogen phosphorylase"/>
    <property type="match status" value="1"/>
</dbReference>
<proteinExistence type="predicted"/>
<evidence type="ECO:0008006" key="2">
    <source>
        <dbReference type="Google" id="ProtNLM"/>
    </source>
</evidence>
<dbReference type="InterPro" id="IPR007833">
    <property type="entry name" value="Capsule_polysaccharide_synth"/>
</dbReference>
<name>X1BZR0_9ZZZZ</name>
<organism evidence="1">
    <name type="scientific">marine sediment metagenome</name>
    <dbReference type="NCBI Taxonomy" id="412755"/>
    <lineage>
        <taxon>unclassified sequences</taxon>
        <taxon>metagenomes</taxon>
        <taxon>ecological metagenomes</taxon>
    </lineage>
</organism>
<gene>
    <name evidence="1" type="ORF">S01H4_32229</name>
</gene>
<protein>
    <recommendedName>
        <fullName evidence="2">Capsule polysaccharide biosynthesis protein</fullName>
    </recommendedName>
</protein>
<accession>X1BZR0</accession>
<dbReference type="Pfam" id="PF05159">
    <property type="entry name" value="Capsule_synth"/>
    <property type="match status" value="1"/>
</dbReference>
<dbReference type="EMBL" id="BART01016819">
    <property type="protein sequence ID" value="GAG86592.1"/>
    <property type="molecule type" value="Genomic_DNA"/>
</dbReference>
<dbReference type="GO" id="GO:0000271">
    <property type="term" value="P:polysaccharide biosynthetic process"/>
    <property type="evidence" value="ECO:0007669"/>
    <property type="project" value="InterPro"/>
</dbReference>